<comment type="similarity">
    <text evidence="1">Belongs to the TrhO family.</text>
</comment>
<dbReference type="GO" id="GO:0016705">
    <property type="term" value="F:oxidoreductase activity, acting on paired donors, with incorporation or reduction of molecular oxygen"/>
    <property type="evidence" value="ECO:0007669"/>
    <property type="project" value="UniProtKB-UniRule"/>
</dbReference>
<feature type="domain" description="Rhodanese" evidence="2">
    <location>
        <begin position="133"/>
        <end position="228"/>
    </location>
</feature>
<dbReference type="InterPro" id="IPR001763">
    <property type="entry name" value="Rhodanese-like_dom"/>
</dbReference>
<dbReference type="Proteomes" id="UP001247307">
    <property type="component" value="Unassembled WGS sequence"/>
</dbReference>
<dbReference type="InterPro" id="IPR020936">
    <property type="entry name" value="TrhO"/>
</dbReference>
<comment type="caution">
    <text evidence="3">The sequence shown here is derived from an EMBL/GenBank/DDBJ whole genome shotgun (WGS) entry which is preliminary data.</text>
</comment>
<dbReference type="RefSeq" id="WP_309851249.1">
    <property type="nucleotide sequence ID" value="NZ_BAAAIU010000003.1"/>
</dbReference>
<dbReference type="PANTHER" id="PTHR43268">
    <property type="entry name" value="THIOSULFATE SULFURTRANSFERASE/RHODANESE-LIKE DOMAIN-CONTAINING PROTEIN 2"/>
    <property type="match status" value="1"/>
</dbReference>
<evidence type="ECO:0000313" key="3">
    <source>
        <dbReference type="EMBL" id="MDR6892360.1"/>
    </source>
</evidence>
<dbReference type="Gene3D" id="3.30.70.100">
    <property type="match status" value="1"/>
</dbReference>
<dbReference type="InterPro" id="IPR036873">
    <property type="entry name" value="Rhodanese-like_dom_sf"/>
</dbReference>
<evidence type="ECO:0000256" key="1">
    <source>
        <dbReference type="HAMAP-Rule" id="MF_00469"/>
    </source>
</evidence>
<dbReference type="AlphaFoldDB" id="A0AAE4C8F7"/>
<dbReference type="Gene3D" id="3.40.250.10">
    <property type="entry name" value="Rhodanese-like domain"/>
    <property type="match status" value="1"/>
</dbReference>
<dbReference type="Pfam" id="PF12368">
    <property type="entry name" value="Rhodanese_C"/>
    <property type="match status" value="1"/>
</dbReference>
<dbReference type="PROSITE" id="PS50206">
    <property type="entry name" value="RHODANESE_3"/>
    <property type="match status" value="1"/>
</dbReference>
<sequence>MALSKIALYYAFSPLSDPEAVRLWQRALCERLRLTGRILVSPHGINGTVGGRLEDVKAYVRETRSYPGFRGMDVKYSDGSAEDFPRLSVKARPELVAFGAPEELEVDENGVVGGGTPLAPEAVHELVERRRAEGRDVVFFDGRNASEAEIGRFTGAVVPDVATTHDFIAELDSGKYDHLKNESVVTYCTGGVRCEVLSALMVKRGFTDVYQIEGGIVRYGETFGDKGLWEGSLYVFDRRMSVTFSEDAAVIGRCEDCGEPTSTLRNCADPGCRTLKPYCEAHTDRTEAGPCAGCRERAAA</sequence>
<dbReference type="SUPFAM" id="SSF52821">
    <property type="entry name" value="Rhodanese/Cell cycle control phosphatase"/>
    <property type="match status" value="1"/>
</dbReference>
<dbReference type="GO" id="GO:0006400">
    <property type="term" value="P:tRNA modification"/>
    <property type="evidence" value="ECO:0007669"/>
    <property type="project" value="UniProtKB-UniRule"/>
</dbReference>
<dbReference type="PANTHER" id="PTHR43268:SF6">
    <property type="entry name" value="THIOSULFATE SULFURTRANSFERASE_RHODANESE-LIKE DOMAIN-CONTAINING PROTEIN 2"/>
    <property type="match status" value="1"/>
</dbReference>
<dbReference type="InterPro" id="IPR040503">
    <property type="entry name" value="TRHO_N"/>
</dbReference>
<evidence type="ECO:0000313" key="4">
    <source>
        <dbReference type="Proteomes" id="UP001247307"/>
    </source>
</evidence>
<protein>
    <recommendedName>
        <fullName evidence="1">tRNA uridine(34) hydroxylase</fullName>
        <ecNumber evidence="1">1.14.-.-</ecNumber>
    </recommendedName>
    <alternativeName>
        <fullName evidence="1">tRNA hydroxylation protein O</fullName>
    </alternativeName>
</protein>
<reference evidence="3" key="1">
    <citation type="submission" date="2023-07" db="EMBL/GenBank/DDBJ databases">
        <title>Sequencing the genomes of 1000 actinobacteria strains.</title>
        <authorList>
            <person name="Klenk H.-P."/>
        </authorList>
    </citation>
    <scope>NUCLEOTIDE SEQUENCE</scope>
    <source>
        <strain evidence="3">DSM 13988</strain>
    </source>
</reference>
<name>A0AAE4C8F7_9MICC</name>
<comment type="catalytic activity">
    <reaction evidence="1">
        <text>uridine(34) in tRNA + AH2 + O2 = 5-hydroxyuridine(34) in tRNA + A + H2O</text>
        <dbReference type="Rhea" id="RHEA:64224"/>
        <dbReference type="Rhea" id="RHEA-COMP:11727"/>
        <dbReference type="Rhea" id="RHEA-COMP:13381"/>
        <dbReference type="ChEBI" id="CHEBI:13193"/>
        <dbReference type="ChEBI" id="CHEBI:15377"/>
        <dbReference type="ChEBI" id="CHEBI:15379"/>
        <dbReference type="ChEBI" id="CHEBI:17499"/>
        <dbReference type="ChEBI" id="CHEBI:65315"/>
        <dbReference type="ChEBI" id="CHEBI:136877"/>
    </reaction>
</comment>
<proteinExistence type="inferred from homology"/>
<dbReference type="Pfam" id="PF00581">
    <property type="entry name" value="Rhodanese"/>
    <property type="match status" value="1"/>
</dbReference>
<comment type="function">
    <text evidence="1">Catalyzes oxygen-dependent 5-hydroxyuridine (ho5U) modification at position 34 in tRNAs.</text>
</comment>
<dbReference type="Pfam" id="PF17773">
    <property type="entry name" value="UPF0176_N"/>
    <property type="match status" value="1"/>
</dbReference>
<evidence type="ECO:0000259" key="2">
    <source>
        <dbReference type="PROSITE" id="PS50206"/>
    </source>
</evidence>
<keyword evidence="1" id="KW-0560">Oxidoreductase</keyword>
<dbReference type="InterPro" id="IPR022111">
    <property type="entry name" value="Rhodanese_C"/>
</dbReference>
<organism evidence="3 4">
    <name type="scientific">Falsarthrobacter nasiphocae</name>
    <dbReference type="NCBI Taxonomy" id="189863"/>
    <lineage>
        <taxon>Bacteria</taxon>
        <taxon>Bacillati</taxon>
        <taxon>Actinomycetota</taxon>
        <taxon>Actinomycetes</taxon>
        <taxon>Micrococcales</taxon>
        <taxon>Micrococcaceae</taxon>
        <taxon>Falsarthrobacter</taxon>
    </lineage>
</organism>
<dbReference type="EC" id="1.14.-.-" evidence="1"/>
<dbReference type="NCBIfam" id="NF001134">
    <property type="entry name" value="PRK00142.1-2"/>
    <property type="match status" value="1"/>
</dbReference>
<gene>
    <name evidence="1" type="primary">trhO</name>
    <name evidence="3" type="ORF">J2S35_001300</name>
</gene>
<keyword evidence="4" id="KW-1185">Reference proteome</keyword>
<dbReference type="HAMAP" id="MF_00469">
    <property type="entry name" value="TrhO"/>
    <property type="match status" value="1"/>
</dbReference>
<dbReference type="SMART" id="SM00450">
    <property type="entry name" value="RHOD"/>
    <property type="match status" value="1"/>
</dbReference>
<dbReference type="EMBL" id="JAVDUI010000001">
    <property type="protein sequence ID" value="MDR6892360.1"/>
    <property type="molecule type" value="Genomic_DNA"/>
</dbReference>
<accession>A0AAE4C8F7</accession>
<keyword evidence="1" id="KW-0819">tRNA processing</keyword>